<protein>
    <recommendedName>
        <fullName evidence="3">Flagellar protein FliT</fullName>
    </recommendedName>
</protein>
<proteinExistence type="predicted"/>
<gene>
    <name evidence="1" type="ORF">LG219_00605</name>
</gene>
<comment type="caution">
    <text evidence="1">The sequence shown here is derived from an EMBL/GenBank/DDBJ whole genome shotgun (WGS) entry which is preliminary data.</text>
</comment>
<reference evidence="1 2" key="1">
    <citation type="submission" date="2021-10" db="EMBL/GenBank/DDBJ databases">
        <authorList>
            <person name="Chen M."/>
        </authorList>
    </citation>
    <scope>NUCLEOTIDE SEQUENCE [LARGE SCALE GENOMIC DNA]</scope>
    <source>
        <strain evidence="1 2">H3-26</strain>
    </source>
</reference>
<evidence type="ECO:0008006" key="3">
    <source>
        <dbReference type="Google" id="ProtNLM"/>
    </source>
</evidence>
<organism evidence="1 2">
    <name type="scientific">Deefgea salmonis</name>
    <dbReference type="NCBI Taxonomy" id="2875502"/>
    <lineage>
        <taxon>Bacteria</taxon>
        <taxon>Pseudomonadati</taxon>
        <taxon>Pseudomonadota</taxon>
        <taxon>Betaproteobacteria</taxon>
        <taxon>Neisseriales</taxon>
        <taxon>Chitinibacteraceae</taxon>
        <taxon>Deefgea</taxon>
    </lineage>
</organism>
<name>A0ABS8BGE9_9NEIS</name>
<accession>A0ABS8BGE9</accession>
<dbReference type="EMBL" id="JAJAWG010000001">
    <property type="protein sequence ID" value="MCB5194788.1"/>
    <property type="molecule type" value="Genomic_DNA"/>
</dbReference>
<dbReference type="RefSeq" id="WP_226762614.1">
    <property type="nucleotide sequence ID" value="NZ_JAJAWG010000001.1"/>
</dbReference>
<evidence type="ECO:0000313" key="1">
    <source>
        <dbReference type="EMBL" id="MCB5194788.1"/>
    </source>
</evidence>
<sequence length="102" mass="11883">MAILNEMQQLLILSESLLGMAKNEAWDDFFLAWPAYDELISRRSNINWLDFSKNDQIELKKILLEIETVHVSLIAASSAWRTELQDLLQTIVQSRKLSISYR</sequence>
<keyword evidence="2" id="KW-1185">Reference proteome</keyword>
<evidence type="ECO:0000313" key="2">
    <source>
        <dbReference type="Proteomes" id="UP001198034"/>
    </source>
</evidence>
<dbReference type="Gene3D" id="1.20.58.380">
    <property type="entry name" value="Flagellar protein flit"/>
    <property type="match status" value="1"/>
</dbReference>
<dbReference type="Proteomes" id="UP001198034">
    <property type="component" value="Unassembled WGS sequence"/>
</dbReference>